<sequence>MVATLPLALSALLLASVSAVSQEEVNTYVQHALGIINEDEESGPYLYKLVQHSPAHESGDHVTLTLYAGQTDCLKSEKDSVDSSCSVTGNSKVLQHNVTVKRNGKNSYTISTTGAMEPDSDETVQSLGLSPSTIP</sequence>
<dbReference type="Proteomes" id="UP000046395">
    <property type="component" value="Unassembled WGS sequence"/>
</dbReference>
<dbReference type="AlphaFoldDB" id="A0A5S6QKI2"/>
<keyword evidence="3" id="KW-1185">Reference proteome</keyword>
<reference evidence="4" key="1">
    <citation type="submission" date="2019-12" db="UniProtKB">
        <authorList>
            <consortium name="WormBaseParasite"/>
        </authorList>
    </citation>
    <scope>IDENTIFICATION</scope>
</reference>
<evidence type="ECO:0000313" key="3">
    <source>
        <dbReference type="Proteomes" id="UP000046395"/>
    </source>
</evidence>
<dbReference type="Gene3D" id="3.10.450.10">
    <property type="match status" value="1"/>
</dbReference>
<dbReference type="SUPFAM" id="SSF54403">
    <property type="entry name" value="Cystatin/monellin"/>
    <property type="match status" value="1"/>
</dbReference>
<feature type="compositionally biased region" description="Polar residues" evidence="1">
    <location>
        <begin position="123"/>
        <end position="135"/>
    </location>
</feature>
<dbReference type="InterPro" id="IPR046350">
    <property type="entry name" value="Cystatin_sf"/>
</dbReference>
<proteinExistence type="predicted"/>
<accession>A0A5S6QKI2</accession>
<feature type="chain" id="PRO_5024328189" evidence="2">
    <location>
        <begin position="20"/>
        <end position="135"/>
    </location>
</feature>
<name>A0A5S6QKI2_TRIMR</name>
<evidence type="ECO:0000256" key="1">
    <source>
        <dbReference type="SAM" id="MobiDB-lite"/>
    </source>
</evidence>
<protein>
    <submittedName>
        <fullName evidence="4">Cystatin domain-containing protein</fullName>
    </submittedName>
</protein>
<dbReference type="WBParaSite" id="TMUE_2000007690.1">
    <property type="protein sequence ID" value="TMUE_2000007690.1"/>
    <property type="gene ID" value="WBGene00299979"/>
</dbReference>
<keyword evidence="2" id="KW-0732">Signal</keyword>
<evidence type="ECO:0000313" key="4">
    <source>
        <dbReference type="WBParaSite" id="TMUE_2000007690.1"/>
    </source>
</evidence>
<feature type="region of interest" description="Disordered" evidence="1">
    <location>
        <begin position="108"/>
        <end position="135"/>
    </location>
</feature>
<evidence type="ECO:0000256" key="2">
    <source>
        <dbReference type="SAM" id="SignalP"/>
    </source>
</evidence>
<feature type="signal peptide" evidence="2">
    <location>
        <begin position="1"/>
        <end position="19"/>
    </location>
</feature>
<organism evidence="3 4">
    <name type="scientific">Trichuris muris</name>
    <name type="common">Mouse whipworm</name>
    <dbReference type="NCBI Taxonomy" id="70415"/>
    <lineage>
        <taxon>Eukaryota</taxon>
        <taxon>Metazoa</taxon>
        <taxon>Ecdysozoa</taxon>
        <taxon>Nematoda</taxon>
        <taxon>Enoplea</taxon>
        <taxon>Dorylaimia</taxon>
        <taxon>Trichinellida</taxon>
        <taxon>Trichuridae</taxon>
        <taxon>Trichuris</taxon>
    </lineage>
</organism>